<evidence type="ECO:0000259" key="1">
    <source>
        <dbReference type="Pfam" id="PF02251"/>
    </source>
</evidence>
<dbReference type="OrthoDB" id="6591885at2759"/>
<reference evidence="2 3" key="2">
    <citation type="submission" date="2018-11" db="EMBL/GenBank/DDBJ databases">
        <authorList>
            <consortium name="Pathogen Informatics"/>
        </authorList>
    </citation>
    <scope>NUCLEOTIDE SEQUENCE [LARGE SCALE GENOMIC DNA]</scope>
    <source>
        <strain evidence="2 3">Egypt</strain>
    </source>
</reference>
<protein>
    <submittedName>
        <fullName evidence="4">PA28_alpha domain-containing protein</fullName>
    </submittedName>
</protein>
<dbReference type="InterPro" id="IPR003185">
    <property type="entry name" value="Proteasome_activ_PA28_N"/>
</dbReference>
<evidence type="ECO:0000313" key="4">
    <source>
        <dbReference type="WBParaSite" id="ECPE_0000003801-mRNA-1"/>
    </source>
</evidence>
<dbReference type="InterPro" id="IPR036996">
    <property type="entry name" value="PA28_N_sf"/>
</dbReference>
<dbReference type="EMBL" id="UZAN01000096">
    <property type="protein sequence ID" value="VDP15243.1"/>
    <property type="molecule type" value="Genomic_DNA"/>
</dbReference>
<organism evidence="4">
    <name type="scientific">Echinostoma caproni</name>
    <dbReference type="NCBI Taxonomy" id="27848"/>
    <lineage>
        <taxon>Eukaryota</taxon>
        <taxon>Metazoa</taxon>
        <taxon>Spiralia</taxon>
        <taxon>Lophotrochozoa</taxon>
        <taxon>Platyhelminthes</taxon>
        <taxon>Trematoda</taxon>
        <taxon>Digenea</taxon>
        <taxon>Plagiorchiida</taxon>
        <taxon>Echinostomata</taxon>
        <taxon>Echinostomatoidea</taxon>
        <taxon>Echinostomatidae</taxon>
        <taxon>Echinostoma</taxon>
    </lineage>
</organism>
<feature type="domain" description="Proteasome activator PA28 N-terminal" evidence="1">
    <location>
        <begin position="4"/>
        <end position="60"/>
    </location>
</feature>
<sequence>MSNEESRLNEYKEKTKIDGEELVRNVFPKRVFEMEGILASELFSLDPEKVYSEVNIPYPQVRSSKILNSSGDLHHTNALNEDQPMVMEKSRYGVLPYGPVPYNRCIKAMIETNGIQFVLGRVGGVRVARIQAHHATDH</sequence>
<evidence type="ECO:0000313" key="2">
    <source>
        <dbReference type="EMBL" id="VDP15243.1"/>
    </source>
</evidence>
<gene>
    <name evidence="2" type="ORF">ECPE_LOCUS39</name>
</gene>
<name>A0A182ZZA4_9TREM</name>
<dbReference type="SUPFAM" id="SSF47216">
    <property type="entry name" value="Proteasome activator"/>
    <property type="match status" value="1"/>
</dbReference>
<dbReference type="Proteomes" id="UP000272942">
    <property type="component" value="Unassembled WGS sequence"/>
</dbReference>
<dbReference type="AlphaFoldDB" id="A0A182ZZA4"/>
<dbReference type="Pfam" id="PF02251">
    <property type="entry name" value="PA28_N"/>
    <property type="match status" value="1"/>
</dbReference>
<dbReference type="Gene3D" id="1.20.5.120">
    <property type="entry name" value="Proteasome activator pa28, N-terminal domain"/>
    <property type="match status" value="1"/>
</dbReference>
<proteinExistence type="predicted"/>
<dbReference type="WBParaSite" id="ECPE_0000003801-mRNA-1">
    <property type="protein sequence ID" value="ECPE_0000003801-mRNA-1"/>
    <property type="gene ID" value="ECPE_0000003801"/>
</dbReference>
<accession>A0A182ZZA4</accession>
<dbReference type="GO" id="GO:0008537">
    <property type="term" value="C:proteasome activator complex"/>
    <property type="evidence" value="ECO:0007669"/>
    <property type="project" value="InterPro"/>
</dbReference>
<evidence type="ECO:0000313" key="3">
    <source>
        <dbReference type="Proteomes" id="UP000272942"/>
    </source>
</evidence>
<keyword evidence="3" id="KW-1185">Reference proteome</keyword>
<reference evidence="4" key="1">
    <citation type="submission" date="2016-06" db="UniProtKB">
        <authorList>
            <consortium name="WormBaseParasite"/>
        </authorList>
    </citation>
    <scope>IDENTIFICATION</scope>
</reference>
<dbReference type="InterPro" id="IPR036252">
    <property type="entry name" value="Proteasome_activ_sf"/>
</dbReference>